<feature type="compositionally biased region" description="Low complexity" evidence="2">
    <location>
        <begin position="296"/>
        <end position="344"/>
    </location>
</feature>
<evidence type="ECO:0000313" key="3">
    <source>
        <dbReference type="EMBL" id="KAF2749487.1"/>
    </source>
</evidence>
<feature type="compositionally biased region" description="Low complexity" evidence="2">
    <location>
        <begin position="118"/>
        <end position="135"/>
    </location>
</feature>
<feature type="compositionally biased region" description="Polar residues" evidence="2">
    <location>
        <begin position="100"/>
        <end position="112"/>
    </location>
</feature>
<evidence type="ECO:0000256" key="2">
    <source>
        <dbReference type="SAM" id="MobiDB-lite"/>
    </source>
</evidence>
<evidence type="ECO:0000256" key="1">
    <source>
        <dbReference type="SAM" id="Coils"/>
    </source>
</evidence>
<dbReference type="OrthoDB" id="1883964at2759"/>
<feature type="region of interest" description="Disordered" evidence="2">
    <location>
        <begin position="1058"/>
        <end position="1105"/>
    </location>
</feature>
<feature type="region of interest" description="Disordered" evidence="2">
    <location>
        <begin position="975"/>
        <end position="1037"/>
    </location>
</feature>
<proteinExistence type="predicted"/>
<feature type="region of interest" description="Disordered" evidence="2">
    <location>
        <begin position="1156"/>
        <end position="1198"/>
    </location>
</feature>
<organism evidence="3 4">
    <name type="scientific">Sporormia fimetaria CBS 119925</name>
    <dbReference type="NCBI Taxonomy" id="1340428"/>
    <lineage>
        <taxon>Eukaryota</taxon>
        <taxon>Fungi</taxon>
        <taxon>Dikarya</taxon>
        <taxon>Ascomycota</taxon>
        <taxon>Pezizomycotina</taxon>
        <taxon>Dothideomycetes</taxon>
        <taxon>Pleosporomycetidae</taxon>
        <taxon>Pleosporales</taxon>
        <taxon>Sporormiaceae</taxon>
        <taxon>Sporormia</taxon>
    </lineage>
</organism>
<dbReference type="Proteomes" id="UP000799440">
    <property type="component" value="Unassembled WGS sequence"/>
</dbReference>
<feature type="compositionally biased region" description="Polar residues" evidence="2">
    <location>
        <begin position="404"/>
        <end position="432"/>
    </location>
</feature>
<feature type="compositionally biased region" description="Polar residues" evidence="2">
    <location>
        <begin position="1073"/>
        <end position="1083"/>
    </location>
</feature>
<feature type="region of interest" description="Disordered" evidence="2">
    <location>
        <begin position="365"/>
        <end position="686"/>
    </location>
</feature>
<feature type="compositionally biased region" description="Pro residues" evidence="2">
    <location>
        <begin position="546"/>
        <end position="558"/>
    </location>
</feature>
<feature type="compositionally biased region" description="Low complexity" evidence="2">
    <location>
        <begin position="59"/>
        <end position="77"/>
    </location>
</feature>
<feature type="compositionally biased region" description="Pro residues" evidence="2">
    <location>
        <begin position="477"/>
        <end position="488"/>
    </location>
</feature>
<feature type="non-terminal residue" evidence="3">
    <location>
        <position position="1611"/>
    </location>
</feature>
<keyword evidence="1" id="KW-0175">Coiled coil</keyword>
<feature type="compositionally biased region" description="Polar residues" evidence="2">
    <location>
        <begin position="457"/>
        <end position="476"/>
    </location>
</feature>
<feature type="compositionally biased region" description="Polar residues" evidence="2">
    <location>
        <begin position="560"/>
        <end position="576"/>
    </location>
</feature>
<gene>
    <name evidence="3" type="ORF">M011DRAFT_465931</name>
</gene>
<accession>A0A6A6VK34</accession>
<feature type="compositionally biased region" description="Polar residues" evidence="2">
    <location>
        <begin position="276"/>
        <end position="295"/>
    </location>
</feature>
<feature type="compositionally biased region" description="Polar residues" evidence="2">
    <location>
        <begin position="592"/>
        <end position="624"/>
    </location>
</feature>
<feature type="compositionally biased region" description="Polar residues" evidence="2">
    <location>
        <begin position="365"/>
        <end position="374"/>
    </location>
</feature>
<feature type="coiled-coil region" evidence="1">
    <location>
        <begin position="720"/>
        <end position="805"/>
    </location>
</feature>
<feature type="compositionally biased region" description="Low complexity" evidence="2">
    <location>
        <begin position="36"/>
        <end position="52"/>
    </location>
</feature>
<feature type="region of interest" description="Disordered" evidence="2">
    <location>
        <begin position="1"/>
        <end position="195"/>
    </location>
</feature>
<feature type="compositionally biased region" description="Polar residues" evidence="2">
    <location>
        <begin position="1158"/>
        <end position="1174"/>
    </location>
</feature>
<dbReference type="EMBL" id="MU006566">
    <property type="protein sequence ID" value="KAF2749487.1"/>
    <property type="molecule type" value="Genomic_DNA"/>
</dbReference>
<sequence>MQRPGSFAAQTGAPPPPYGVNQGYQPSAPVANPTWSAAAQSSPAPLQQRQWGQPPPPQGNWSQPQQPTGGPTPITYGTGQGTYGQALAQNGPPVPPPKPQTFQLQQGSQTWGCQGAFQQPQQPQNNYQAPSQQSQVYNMAAPPPPSQTPGGSYFPPAQSQIGVYSTPASAPAQPPPSTVISPNEQNPAYVPPSLSGQGVTSYMPANTNPLPGVYVPPPPADIPAWQHATHAPLQGADKKFRYTKPLPNPAGYSQGFAAPAAQAPASSPPQIPFGQYGQTSLPPQQSFPDSNTLSGQYQYQYQQTQPVGLPLPQSQQYPLQPQDQQYMQPSQGQPSVPVQSYQQGTQWQQASLPVQQPPIVPVSSETQYNAQQGWQAEAQTQGQTDQQYQQGQEHTIQAPKPLPHNTTTPPNFINQVGSESQPVSPINSRQSTILGFGHGAGRGGSISSIALEAIRNQRAQSGTKTSSPAPSLQSTIRPPPAVPPPVAPATPGSAFNALGTGGPSDWEHFGAPVEEVDDEELFGAKKEAKTDLPSANTAELPGSQMDPPPTAEEWPSPPSQTAHPAPSSSQQDSYQPTPEPKPATPSHVPPAQSAQQFSIVEKATQASSPALSQPNQLPTAQTSFVVDEGGYIPPAAAHEQEPGPPPGPSNYSFVEGAVTGQQPGAEQHPGPQAAPPPITNFVIDEGNWSLPPPPPAQTTIPSAGQVLYSQNEQVVTEQYAAEIRATNASLEKRLSELEKETADLAAEVDEKRSATEYIHAMSDEVKTQQHASEIRAKNESLENRVADLEDQKAALSAELNMEKSAAETYRAKLRRKLADMAMLAEFGHVLNANGQYMDADRSTKGWETEEDDFAMIQGLLDAMRRDGQIIADLRREITENAALVARLNEDCEGKNDAVKERDTTISDLRQQLEMEKARMPSPAALVPDLDPWYAGSLERYIAMLRDEAREANVEDKIKVFTAFLKAESDARGLEYHSAAPPAPPALPAPGAHDNDKPLGDEEKTPSGRSSSDIAERKEMRIDIPPQDFVQDDLAQYSPGGRPILPSIAVASIDKPTVQDNSMSNATAGAEQARPTSTQSTTVLTPASSDDDDASSTPIPSPPEPITQAKYIAYAPSPATPAAVKPVNNRQSVIFVSALPIAPRSTKSKEHDEIFFSENPASPESASRTTSSDSAVSDVPMPAPLSLKHPNPAPRPKPAPTRINLQALAELLPRKLEFSQPHSRLQEIRTEANALPSDFTFITDLTSKWEKKAATFRKQNDSARHKRQEESEARTDQLFNDNEISYAEIGAMEDEFKEKERQLKAQEDRDEYKTYVEDVFDQVYSALQKDIKVLMDLYFETEALLHSSVSGTQSMTSSAAAPPTTKEALEVLRDLHAAAELRHEKVVQAVAERDKRYKKTEIQPLYAAGNIARMKTMEKHFEGAEKMAAVRAKEDKAERITELVKVVEPVVVRGVAGEQIELDAIIAGVRAVEVDETGEQKLEVLGKAKETVQLIKTSSKDLLTLLNGLEVELSKAAGEADVAAAKAENADVVRVREIERGVEEAERRIREEFERKMEVLEGVTVEVEELFREKLGDGEMGGVAVKGDEEREKEKDLRLKVALEEARRRNGE</sequence>
<name>A0A6A6VK34_9PLEO</name>
<protein>
    <submittedName>
        <fullName evidence="3">Uncharacterized protein</fullName>
    </submittedName>
</protein>
<feature type="compositionally biased region" description="Low complexity" evidence="2">
    <location>
        <begin position="375"/>
        <end position="393"/>
    </location>
</feature>
<evidence type="ECO:0000313" key="4">
    <source>
        <dbReference type="Proteomes" id="UP000799440"/>
    </source>
</evidence>
<reference evidence="3" key="1">
    <citation type="journal article" date="2020" name="Stud. Mycol.">
        <title>101 Dothideomycetes genomes: a test case for predicting lifestyles and emergence of pathogens.</title>
        <authorList>
            <person name="Haridas S."/>
            <person name="Albert R."/>
            <person name="Binder M."/>
            <person name="Bloem J."/>
            <person name="Labutti K."/>
            <person name="Salamov A."/>
            <person name="Andreopoulos B."/>
            <person name="Baker S."/>
            <person name="Barry K."/>
            <person name="Bills G."/>
            <person name="Bluhm B."/>
            <person name="Cannon C."/>
            <person name="Castanera R."/>
            <person name="Culley D."/>
            <person name="Daum C."/>
            <person name="Ezra D."/>
            <person name="Gonzalez J."/>
            <person name="Henrissat B."/>
            <person name="Kuo A."/>
            <person name="Liang C."/>
            <person name="Lipzen A."/>
            <person name="Lutzoni F."/>
            <person name="Magnuson J."/>
            <person name="Mondo S."/>
            <person name="Nolan M."/>
            <person name="Ohm R."/>
            <person name="Pangilinan J."/>
            <person name="Park H.-J."/>
            <person name="Ramirez L."/>
            <person name="Alfaro M."/>
            <person name="Sun H."/>
            <person name="Tritt A."/>
            <person name="Yoshinaga Y."/>
            <person name="Zwiers L.-H."/>
            <person name="Turgeon B."/>
            <person name="Goodwin S."/>
            <person name="Spatafora J."/>
            <person name="Crous P."/>
            <person name="Grigoriev I."/>
        </authorList>
    </citation>
    <scope>NUCLEOTIDE SEQUENCE</scope>
    <source>
        <strain evidence="3">CBS 119925</strain>
    </source>
</reference>
<feature type="compositionally biased region" description="Basic and acidic residues" evidence="2">
    <location>
        <begin position="992"/>
        <end position="1005"/>
    </location>
</feature>
<feature type="region of interest" description="Disordered" evidence="2">
    <location>
        <begin position="228"/>
        <end position="353"/>
    </location>
</feature>
<keyword evidence="4" id="KW-1185">Reference proteome</keyword>